<name>A0A0F9TEQ8_9ZZZZ</name>
<keyword evidence="2" id="KW-0032">Aminotransferase</keyword>
<dbReference type="PANTHER" id="PTHR11986">
    <property type="entry name" value="AMINOTRANSFERASE CLASS III"/>
    <property type="match status" value="1"/>
</dbReference>
<keyword evidence="3" id="KW-0808">Transferase</keyword>
<dbReference type="GO" id="GO:0042802">
    <property type="term" value="F:identical protein binding"/>
    <property type="evidence" value="ECO:0007669"/>
    <property type="project" value="TreeGrafter"/>
</dbReference>
<sequence>MYPYNPSRTYLLAQCGLSKTFVRGEGHILTDADGQRYLDFLSQYGVVSFGHNHPQLVAALQAVTDAARPAMVQPFVGQATEELAEKLRDVTPGELGCTVFTNSGAEAVEAAIKLARARTGRLGILSTIGGFHGKTLGALSATGNPVYQTRFGAPVPGFEYVPYGDLNALADKLQRDGDAIAAFIVEPVQGEGGMVPAPPGYLAGAIELCRAAGAVAIFDEVQTGLGRTGAMFACQHAGAAPDILLLGKALGGGLMPIGACIATTDTWDHSFGMLHSSTFAGNELACAVGSRVIDLLLADEGKLVEHVDRMGRYLLERLGELKDRFPHVLKAVRGKGLMAGVEFQRFEGDGSFSMGFASRSGLLTVLLSGYLLNLRHIVTAAVFNNAHFLRLEPPFTVGRDEIDQAVNAVESICRHVDAKDYHELFRHLTDVPGVPRPQGLYLSAATEMREQQTPPPTDGNGTFAFLIHYIDQADYVRVDPSFGKFSSDRLGRWRDWVAQIGPGVLNHVPQVRSKNGAETEGWMLAVPMLPRQLLEISHSDMLGLFRRAIDVAKRRGAKILGLGGFNSVITRGGQRIVGQGIAITTGNSLSGVMAVDGIRQAVRDRGGDLGDLHLVVVGATGAIGRLCSLLLAPLVGRLTLVGNSLQPDAPRRCRVVAGDVYRGALQQISNGDGAAAGPVQQAVVGAIEAALKREGGTSGGLQQWISQHMPPDRPDETLKLAQTLEDMFDAASLPLLVRHTCDLAGSVADADVVLLATSSDRALIGPEDLQRDAIVCDVARPSNVAADLPSQRPDVLVFEGGLVDVPELADIGRDFQVLPPGTTLGCLAETVLLALEGDYTDHSIGQRLDLAEAQYIGALAEKHGFAVASPETCRKR</sequence>
<evidence type="ECO:0000256" key="3">
    <source>
        <dbReference type="ARBA" id="ARBA00022679"/>
    </source>
</evidence>
<dbReference type="GO" id="GO:0030170">
    <property type="term" value="F:pyridoxal phosphate binding"/>
    <property type="evidence" value="ECO:0007669"/>
    <property type="project" value="InterPro"/>
</dbReference>
<dbReference type="InterPro" id="IPR015422">
    <property type="entry name" value="PyrdxlP-dep_Trfase_small"/>
</dbReference>
<dbReference type="InterPro" id="IPR050103">
    <property type="entry name" value="Class-III_PLP-dep_AT"/>
</dbReference>
<dbReference type="InterPro" id="IPR015421">
    <property type="entry name" value="PyrdxlP-dep_Trfase_major"/>
</dbReference>
<dbReference type="Pfam" id="PF00202">
    <property type="entry name" value="Aminotran_3"/>
    <property type="match status" value="1"/>
</dbReference>
<evidence type="ECO:0000256" key="1">
    <source>
        <dbReference type="ARBA" id="ARBA00001933"/>
    </source>
</evidence>
<proteinExistence type="predicted"/>
<dbReference type="CDD" id="cd00610">
    <property type="entry name" value="OAT_like"/>
    <property type="match status" value="1"/>
</dbReference>
<dbReference type="SUPFAM" id="SSF53383">
    <property type="entry name" value="PLP-dependent transferases"/>
    <property type="match status" value="1"/>
</dbReference>
<dbReference type="GO" id="GO:0008483">
    <property type="term" value="F:transaminase activity"/>
    <property type="evidence" value="ECO:0007669"/>
    <property type="project" value="UniProtKB-KW"/>
</dbReference>
<gene>
    <name evidence="5" type="ORF">LCGC14_0402080</name>
</gene>
<dbReference type="PANTHER" id="PTHR11986:SF79">
    <property type="entry name" value="ACETYLORNITHINE AMINOTRANSFERASE, MITOCHONDRIAL"/>
    <property type="match status" value="1"/>
</dbReference>
<dbReference type="InterPro" id="IPR015424">
    <property type="entry name" value="PyrdxlP-dep_Trfase"/>
</dbReference>
<dbReference type="Gene3D" id="3.40.640.10">
    <property type="entry name" value="Type I PLP-dependent aspartate aminotransferase-like (Major domain)"/>
    <property type="match status" value="1"/>
</dbReference>
<dbReference type="Gene3D" id="3.40.50.720">
    <property type="entry name" value="NAD(P)-binding Rossmann-like Domain"/>
    <property type="match status" value="1"/>
</dbReference>
<evidence type="ECO:0008006" key="6">
    <source>
        <dbReference type="Google" id="ProtNLM"/>
    </source>
</evidence>
<reference evidence="5" key="1">
    <citation type="journal article" date="2015" name="Nature">
        <title>Complex archaea that bridge the gap between prokaryotes and eukaryotes.</title>
        <authorList>
            <person name="Spang A."/>
            <person name="Saw J.H."/>
            <person name="Jorgensen S.L."/>
            <person name="Zaremba-Niedzwiedzka K."/>
            <person name="Martijn J."/>
            <person name="Lind A.E."/>
            <person name="van Eijk R."/>
            <person name="Schleper C."/>
            <person name="Guy L."/>
            <person name="Ettema T.J."/>
        </authorList>
    </citation>
    <scope>NUCLEOTIDE SEQUENCE</scope>
</reference>
<evidence type="ECO:0000313" key="5">
    <source>
        <dbReference type="EMBL" id="KKN73312.1"/>
    </source>
</evidence>
<comment type="cofactor">
    <cofactor evidence="1">
        <name>pyridoxal 5'-phosphate</name>
        <dbReference type="ChEBI" id="CHEBI:597326"/>
    </cofactor>
</comment>
<organism evidence="5">
    <name type="scientific">marine sediment metagenome</name>
    <dbReference type="NCBI Taxonomy" id="412755"/>
    <lineage>
        <taxon>unclassified sequences</taxon>
        <taxon>metagenomes</taxon>
        <taxon>ecological metagenomes</taxon>
    </lineage>
</organism>
<accession>A0A0F9TEQ8</accession>
<dbReference type="Gene3D" id="3.90.1150.10">
    <property type="entry name" value="Aspartate Aminotransferase, domain 1"/>
    <property type="match status" value="1"/>
</dbReference>
<dbReference type="AlphaFoldDB" id="A0A0F9TEQ8"/>
<dbReference type="InterPro" id="IPR005814">
    <property type="entry name" value="Aminotrans_3"/>
</dbReference>
<evidence type="ECO:0000256" key="4">
    <source>
        <dbReference type="ARBA" id="ARBA00022898"/>
    </source>
</evidence>
<keyword evidence="4" id="KW-0663">Pyridoxal phosphate</keyword>
<dbReference type="FunFam" id="3.40.640.10:FF:000004">
    <property type="entry name" value="Acetylornithine aminotransferase"/>
    <property type="match status" value="1"/>
</dbReference>
<evidence type="ECO:0000256" key="2">
    <source>
        <dbReference type="ARBA" id="ARBA00022576"/>
    </source>
</evidence>
<dbReference type="EMBL" id="LAZR01000346">
    <property type="protein sequence ID" value="KKN73312.1"/>
    <property type="molecule type" value="Genomic_DNA"/>
</dbReference>
<comment type="caution">
    <text evidence="5">The sequence shown here is derived from an EMBL/GenBank/DDBJ whole genome shotgun (WGS) entry which is preliminary data.</text>
</comment>
<protein>
    <recommendedName>
        <fullName evidence="6">Quinate/shikimate 5-dehydrogenase/glutamyl-tRNA reductase domain-containing protein</fullName>
    </recommendedName>
</protein>